<name>A0ABQ7DB42_BRACR</name>
<evidence type="ECO:0000313" key="2">
    <source>
        <dbReference type="EMBL" id="KAF3568354.1"/>
    </source>
</evidence>
<evidence type="ECO:0000256" key="1">
    <source>
        <dbReference type="SAM" id="MobiDB-lite"/>
    </source>
</evidence>
<organism evidence="2 3">
    <name type="scientific">Brassica cretica</name>
    <name type="common">Mustard</name>
    <dbReference type="NCBI Taxonomy" id="69181"/>
    <lineage>
        <taxon>Eukaryota</taxon>
        <taxon>Viridiplantae</taxon>
        <taxon>Streptophyta</taxon>
        <taxon>Embryophyta</taxon>
        <taxon>Tracheophyta</taxon>
        <taxon>Spermatophyta</taxon>
        <taxon>Magnoliopsida</taxon>
        <taxon>eudicotyledons</taxon>
        <taxon>Gunneridae</taxon>
        <taxon>Pentapetalae</taxon>
        <taxon>rosids</taxon>
        <taxon>malvids</taxon>
        <taxon>Brassicales</taxon>
        <taxon>Brassicaceae</taxon>
        <taxon>Brassiceae</taxon>
        <taxon>Brassica</taxon>
    </lineage>
</organism>
<accession>A0ABQ7DB42</accession>
<sequence>MMRIERVIADRTEPSLIPDTGRNLDTIRRRRAGKQAKPIPELQNLQKRRTMVYQINKKSIRYWDDHVSKQVSSPKEEPKDTVDPSHRRLTPGTENLTRSHMRFTGQHRWRVALSRRSGTEEAQEPPSKGARQAHANSQSDRSHTTTVELCTRRHHDVALPEQKSDSEPQQDAKSQRDETASTPLHTKNILRIIERNLRHKIRLLSPTNPRRLVDTPERSSKGDSISPRSRSGKAPSIQNPGHRTFRQTRKDRTEKQKEKKIRDEKSLRWRS</sequence>
<gene>
    <name evidence="2" type="ORF">DY000_02019035</name>
</gene>
<evidence type="ECO:0000313" key="3">
    <source>
        <dbReference type="Proteomes" id="UP000266723"/>
    </source>
</evidence>
<dbReference type="Proteomes" id="UP000266723">
    <property type="component" value="Unassembled WGS sequence"/>
</dbReference>
<feature type="compositionally biased region" description="Basic and acidic residues" evidence="1">
    <location>
        <begin position="248"/>
        <end position="271"/>
    </location>
</feature>
<feature type="region of interest" description="Disordered" evidence="1">
    <location>
        <begin position="207"/>
        <end position="271"/>
    </location>
</feature>
<protein>
    <submittedName>
        <fullName evidence="2">Uncharacterized protein</fullName>
    </submittedName>
</protein>
<feature type="compositionally biased region" description="Basic and acidic residues" evidence="1">
    <location>
        <begin position="211"/>
        <end position="221"/>
    </location>
</feature>
<reference evidence="2 3" key="1">
    <citation type="journal article" date="2020" name="BMC Genomics">
        <title>Intraspecific diversification of the crop wild relative Brassica cretica Lam. using demographic model selection.</title>
        <authorList>
            <person name="Kioukis A."/>
            <person name="Michalopoulou V.A."/>
            <person name="Briers L."/>
            <person name="Pirintsos S."/>
            <person name="Studholme D.J."/>
            <person name="Pavlidis P."/>
            <person name="Sarris P.F."/>
        </authorList>
    </citation>
    <scope>NUCLEOTIDE SEQUENCE [LARGE SCALE GENOMIC DNA]</scope>
    <source>
        <strain evidence="3">cv. PFS-1207/04</strain>
    </source>
</reference>
<feature type="region of interest" description="Disordered" evidence="1">
    <location>
        <begin position="66"/>
        <end position="187"/>
    </location>
</feature>
<feature type="compositionally biased region" description="Basic and acidic residues" evidence="1">
    <location>
        <begin position="66"/>
        <end position="86"/>
    </location>
</feature>
<proteinExistence type="predicted"/>
<feature type="compositionally biased region" description="Polar residues" evidence="1">
    <location>
        <begin position="134"/>
        <end position="148"/>
    </location>
</feature>
<dbReference type="EMBL" id="QGKV02000759">
    <property type="protein sequence ID" value="KAF3568354.1"/>
    <property type="molecule type" value="Genomic_DNA"/>
</dbReference>
<feature type="compositionally biased region" description="Basic and acidic residues" evidence="1">
    <location>
        <begin position="156"/>
        <end position="166"/>
    </location>
</feature>
<feature type="compositionally biased region" description="Basic residues" evidence="1">
    <location>
        <begin position="99"/>
        <end position="110"/>
    </location>
</feature>
<keyword evidence="3" id="KW-1185">Reference proteome</keyword>
<comment type="caution">
    <text evidence="2">The sequence shown here is derived from an EMBL/GenBank/DDBJ whole genome shotgun (WGS) entry which is preliminary data.</text>
</comment>